<organism evidence="1 2">
    <name type="scientific">Schistosoma mattheei</name>
    <dbReference type="NCBI Taxonomy" id="31246"/>
    <lineage>
        <taxon>Eukaryota</taxon>
        <taxon>Metazoa</taxon>
        <taxon>Spiralia</taxon>
        <taxon>Lophotrochozoa</taxon>
        <taxon>Platyhelminthes</taxon>
        <taxon>Trematoda</taxon>
        <taxon>Digenea</taxon>
        <taxon>Strigeidida</taxon>
        <taxon>Schistosomatoidea</taxon>
        <taxon>Schistosomatidae</taxon>
        <taxon>Schistosoma</taxon>
    </lineage>
</organism>
<dbReference type="EMBL" id="UZAL01001038">
    <property type="protein sequence ID" value="VDO74788.1"/>
    <property type="molecule type" value="Genomic_DNA"/>
</dbReference>
<evidence type="ECO:0000313" key="2">
    <source>
        <dbReference type="Proteomes" id="UP000269396"/>
    </source>
</evidence>
<accession>A0A183NFY0</accession>
<reference evidence="1 2" key="1">
    <citation type="submission" date="2018-11" db="EMBL/GenBank/DDBJ databases">
        <authorList>
            <consortium name="Pathogen Informatics"/>
        </authorList>
    </citation>
    <scope>NUCLEOTIDE SEQUENCE [LARGE SCALE GENOMIC DNA]</scope>
    <source>
        <strain>Denwood</strain>
        <strain evidence="2">Zambia</strain>
    </source>
</reference>
<dbReference type="Proteomes" id="UP000269396">
    <property type="component" value="Unassembled WGS sequence"/>
</dbReference>
<keyword evidence="2" id="KW-1185">Reference proteome</keyword>
<dbReference type="AlphaFoldDB" id="A0A183NFY0"/>
<evidence type="ECO:0000313" key="1">
    <source>
        <dbReference type="EMBL" id="VDO74788.1"/>
    </source>
</evidence>
<name>A0A183NFY0_9TREM</name>
<protein>
    <submittedName>
        <fullName evidence="1">Uncharacterized protein</fullName>
    </submittedName>
</protein>
<proteinExistence type="predicted"/>
<sequence length="277" mass="30099">MVAGDQQLVHTPFIPSGHWSPCAPLVWNQDFPTPLGGLSVSTDPVKAPNIRFSSSQFRRQHLRHEKATEFGDQKIFQSSDEIDANEWIAAIRSGLPPLRRNPVSPKCDIDPSRIVTFVRSERCTNCDAVLDSSSKSLSDILSSVPLPPNKTDANELCIGSDHKKVHDTSVFHSTNSKPLCTDNSANSTPISTFACVCSHVSSVPDVWSASSKSDRPITIHSMNLSQSDGCTTTANNTISSHGFIKPSANGMFDSSFSLIIVCLFTLSTFVSSLLYDV</sequence>
<dbReference type="STRING" id="31246.A0A183NFY0"/>
<gene>
    <name evidence="1" type="ORF">SMTD_LOCUS1016</name>
</gene>